<evidence type="ECO:0000313" key="3">
    <source>
        <dbReference type="Proteomes" id="UP000229554"/>
    </source>
</evidence>
<keyword evidence="1" id="KW-1133">Transmembrane helix</keyword>
<organism evidence="2 3">
    <name type="scientific">Candidatus Roizmanbacteria bacterium CG10_big_fil_rev_8_21_14_0_10_39_6</name>
    <dbReference type="NCBI Taxonomy" id="1974853"/>
    <lineage>
        <taxon>Bacteria</taxon>
        <taxon>Candidatus Roizmaniibacteriota</taxon>
    </lineage>
</organism>
<reference evidence="3" key="1">
    <citation type="submission" date="2017-09" db="EMBL/GenBank/DDBJ databases">
        <title>Depth-based differentiation of microbial function through sediment-hosted aquifers and enrichment of novel symbionts in the deep terrestrial subsurface.</title>
        <authorList>
            <person name="Probst A.J."/>
            <person name="Ladd B."/>
            <person name="Jarett J.K."/>
            <person name="Geller-Mcgrath D.E."/>
            <person name="Sieber C.M.K."/>
            <person name="Emerson J.B."/>
            <person name="Anantharaman K."/>
            <person name="Thomas B.C."/>
            <person name="Malmstrom R."/>
            <person name="Stieglmeier M."/>
            <person name="Klingl A."/>
            <person name="Woyke T."/>
            <person name="Ryan C.M."/>
            <person name="Banfield J.F."/>
        </authorList>
    </citation>
    <scope>NUCLEOTIDE SEQUENCE [LARGE SCALE GENOMIC DNA]</scope>
</reference>
<keyword evidence="1" id="KW-0472">Membrane</keyword>
<gene>
    <name evidence="2" type="ORF">COU88_04815</name>
</gene>
<feature type="transmembrane region" description="Helical" evidence="1">
    <location>
        <begin position="28"/>
        <end position="50"/>
    </location>
</feature>
<dbReference type="AlphaFoldDB" id="A0A2M8KRC9"/>
<protein>
    <submittedName>
        <fullName evidence="2">Uncharacterized protein</fullName>
    </submittedName>
</protein>
<dbReference type="Proteomes" id="UP000229554">
    <property type="component" value="Unassembled WGS sequence"/>
</dbReference>
<evidence type="ECO:0000313" key="2">
    <source>
        <dbReference type="EMBL" id="PJE62466.1"/>
    </source>
</evidence>
<name>A0A2M8KRC9_9BACT</name>
<accession>A0A2M8KRC9</accession>
<evidence type="ECO:0000256" key="1">
    <source>
        <dbReference type="SAM" id="Phobius"/>
    </source>
</evidence>
<proteinExistence type="predicted"/>
<comment type="caution">
    <text evidence="2">The sequence shown here is derived from an EMBL/GenBank/DDBJ whole genome shotgun (WGS) entry which is preliminary data.</text>
</comment>
<dbReference type="EMBL" id="PFED01000197">
    <property type="protein sequence ID" value="PJE62466.1"/>
    <property type="molecule type" value="Genomic_DNA"/>
</dbReference>
<sequence length="173" mass="19532">MATAYKFNLLERKKSAFIAVAVDFLNQYIRYILVATELVVLGVFFVKILLDQKIVDLKEGIDQKNQIIIAAAPLIQNNNRMAKKITEIETLLNNQKSTYALFTTVLDNVPSSIRIESFALENGKVNVSGATYNAIDIKKYEKRLKKILGKNSVVIKRVTIDAGKYTFDVQIKT</sequence>
<keyword evidence="1" id="KW-0812">Transmembrane</keyword>